<reference evidence="3" key="1">
    <citation type="journal article" date="2023" name="Mol. Phylogenet. Evol.">
        <title>Genome-scale phylogeny and comparative genomics of the fungal order Sordariales.</title>
        <authorList>
            <person name="Hensen N."/>
            <person name="Bonometti L."/>
            <person name="Westerberg I."/>
            <person name="Brannstrom I.O."/>
            <person name="Guillou S."/>
            <person name="Cros-Aarteil S."/>
            <person name="Calhoun S."/>
            <person name="Haridas S."/>
            <person name="Kuo A."/>
            <person name="Mondo S."/>
            <person name="Pangilinan J."/>
            <person name="Riley R."/>
            <person name="LaButti K."/>
            <person name="Andreopoulos B."/>
            <person name="Lipzen A."/>
            <person name="Chen C."/>
            <person name="Yan M."/>
            <person name="Daum C."/>
            <person name="Ng V."/>
            <person name="Clum A."/>
            <person name="Steindorff A."/>
            <person name="Ohm R.A."/>
            <person name="Martin F."/>
            <person name="Silar P."/>
            <person name="Natvig D.O."/>
            <person name="Lalanne C."/>
            <person name="Gautier V."/>
            <person name="Ament-Velasquez S.L."/>
            <person name="Kruys A."/>
            <person name="Hutchinson M.I."/>
            <person name="Powell A.J."/>
            <person name="Barry K."/>
            <person name="Miller A.N."/>
            <person name="Grigoriev I.V."/>
            <person name="Debuchy R."/>
            <person name="Gladieux P."/>
            <person name="Hiltunen Thoren M."/>
            <person name="Johannesson H."/>
        </authorList>
    </citation>
    <scope>NUCLEOTIDE SEQUENCE [LARGE SCALE GENOMIC DNA]</scope>
    <source>
        <strain evidence="3">CBS 340.73</strain>
    </source>
</reference>
<evidence type="ECO:0000313" key="2">
    <source>
        <dbReference type="EMBL" id="KAK3940947.1"/>
    </source>
</evidence>
<accession>A0AAN6NBX5</accession>
<dbReference type="AlphaFoldDB" id="A0AAN6NBX5"/>
<sequence length="58" mass="6448">MSPFINDVFTFSASREQTLYSAVPTEDTFTVDGLYARSGSSDRYSRSKTNGKRKGETS</sequence>
<keyword evidence="3" id="KW-1185">Reference proteome</keyword>
<protein>
    <submittedName>
        <fullName evidence="2">Uncharacterized protein</fullName>
    </submittedName>
</protein>
<feature type="region of interest" description="Disordered" evidence="1">
    <location>
        <begin position="37"/>
        <end position="58"/>
    </location>
</feature>
<gene>
    <name evidence="2" type="ORF">QBC46DRAFT_341023</name>
</gene>
<comment type="caution">
    <text evidence="2">The sequence shown here is derived from an EMBL/GenBank/DDBJ whole genome shotgun (WGS) entry which is preliminary data.</text>
</comment>
<evidence type="ECO:0000256" key="1">
    <source>
        <dbReference type="SAM" id="MobiDB-lite"/>
    </source>
</evidence>
<organism evidence="2 3">
    <name type="scientific">Diplogelasinospora grovesii</name>
    <dbReference type="NCBI Taxonomy" id="303347"/>
    <lineage>
        <taxon>Eukaryota</taxon>
        <taxon>Fungi</taxon>
        <taxon>Dikarya</taxon>
        <taxon>Ascomycota</taxon>
        <taxon>Pezizomycotina</taxon>
        <taxon>Sordariomycetes</taxon>
        <taxon>Sordariomycetidae</taxon>
        <taxon>Sordariales</taxon>
        <taxon>Diplogelasinosporaceae</taxon>
        <taxon>Diplogelasinospora</taxon>
    </lineage>
</organism>
<dbReference type="Proteomes" id="UP001303473">
    <property type="component" value="Unassembled WGS sequence"/>
</dbReference>
<proteinExistence type="predicted"/>
<name>A0AAN6NBX5_9PEZI</name>
<dbReference type="EMBL" id="MU853789">
    <property type="protein sequence ID" value="KAK3940947.1"/>
    <property type="molecule type" value="Genomic_DNA"/>
</dbReference>
<evidence type="ECO:0000313" key="3">
    <source>
        <dbReference type="Proteomes" id="UP001303473"/>
    </source>
</evidence>